<evidence type="ECO:0000256" key="1">
    <source>
        <dbReference type="ARBA" id="ARBA00009986"/>
    </source>
</evidence>
<evidence type="ECO:0000259" key="6">
    <source>
        <dbReference type="Pfam" id="PF00171"/>
    </source>
</evidence>
<dbReference type="PANTHER" id="PTHR11699">
    <property type="entry name" value="ALDEHYDE DEHYDROGENASE-RELATED"/>
    <property type="match status" value="1"/>
</dbReference>
<dbReference type="FunFam" id="3.40.605.10:FF:000050">
    <property type="entry name" value="Aldehyde dehydrogenase, mitochondrial"/>
    <property type="match status" value="1"/>
</dbReference>
<dbReference type="OrthoDB" id="310895at2759"/>
<feature type="chain" id="PRO_5043132062" evidence="5">
    <location>
        <begin position="29"/>
        <end position="558"/>
    </location>
</feature>
<feature type="domain" description="Aldehyde dehydrogenase" evidence="6">
    <location>
        <begin position="247"/>
        <end position="319"/>
    </location>
</feature>
<reference evidence="9" key="1">
    <citation type="submission" date="2017-02" db="UniProtKB">
        <authorList>
            <consortium name="WormBaseParasite"/>
        </authorList>
    </citation>
    <scope>IDENTIFICATION</scope>
</reference>
<evidence type="ECO:0000256" key="5">
    <source>
        <dbReference type="SAM" id="SignalP"/>
    </source>
</evidence>
<dbReference type="FunFam" id="3.40.309.10:FF:000001">
    <property type="entry name" value="Mitochondrial aldehyde dehydrogenase 2"/>
    <property type="match status" value="1"/>
</dbReference>
<dbReference type="PROSITE" id="PS00687">
    <property type="entry name" value="ALDEHYDE_DEHYDR_GLU"/>
    <property type="match status" value="1"/>
</dbReference>
<evidence type="ECO:0000313" key="8">
    <source>
        <dbReference type="Proteomes" id="UP000278807"/>
    </source>
</evidence>
<feature type="signal peptide" evidence="5">
    <location>
        <begin position="1"/>
        <end position="28"/>
    </location>
</feature>
<accession>A0A0R3TTE0</accession>
<feature type="domain" description="Aldehyde dehydrogenase" evidence="6">
    <location>
        <begin position="336"/>
        <end position="549"/>
    </location>
</feature>
<dbReference type="EMBL" id="UZAE01013311">
    <property type="protein sequence ID" value="VDO09218.1"/>
    <property type="molecule type" value="Genomic_DNA"/>
</dbReference>
<dbReference type="SUPFAM" id="SSF53720">
    <property type="entry name" value="ALDH-like"/>
    <property type="match status" value="1"/>
</dbReference>
<evidence type="ECO:0000313" key="7">
    <source>
        <dbReference type="EMBL" id="VDO09218.1"/>
    </source>
</evidence>
<dbReference type="WBParaSite" id="HNAJ_0001097301-mRNA-1">
    <property type="protein sequence ID" value="HNAJ_0001097301-mRNA-1"/>
    <property type="gene ID" value="HNAJ_0001097301"/>
</dbReference>
<dbReference type="Gene3D" id="3.40.605.10">
    <property type="entry name" value="Aldehyde Dehydrogenase, Chain A, domain 1"/>
    <property type="match status" value="1"/>
</dbReference>
<feature type="domain" description="Aldehyde dehydrogenase" evidence="6">
    <location>
        <begin position="22"/>
        <end position="205"/>
    </location>
</feature>
<evidence type="ECO:0000256" key="3">
    <source>
        <dbReference type="PROSITE-ProRule" id="PRU10007"/>
    </source>
</evidence>
<organism evidence="9">
    <name type="scientific">Rodentolepis nana</name>
    <name type="common">Dwarf tapeworm</name>
    <name type="synonym">Hymenolepis nana</name>
    <dbReference type="NCBI Taxonomy" id="102285"/>
    <lineage>
        <taxon>Eukaryota</taxon>
        <taxon>Metazoa</taxon>
        <taxon>Spiralia</taxon>
        <taxon>Lophotrochozoa</taxon>
        <taxon>Platyhelminthes</taxon>
        <taxon>Cestoda</taxon>
        <taxon>Eucestoda</taxon>
        <taxon>Cyclophyllidea</taxon>
        <taxon>Hymenolepididae</taxon>
        <taxon>Rodentolepis</taxon>
    </lineage>
</organism>
<dbReference type="STRING" id="102285.A0A0R3TTE0"/>
<proteinExistence type="inferred from homology"/>
<feature type="active site" evidence="3">
    <location>
        <position position="303"/>
    </location>
</feature>
<dbReference type="AlphaFoldDB" id="A0A0R3TTE0"/>
<evidence type="ECO:0000313" key="9">
    <source>
        <dbReference type="WBParaSite" id="HNAJ_0001097301-mRNA-1"/>
    </source>
</evidence>
<dbReference type="GO" id="GO:0016620">
    <property type="term" value="F:oxidoreductase activity, acting on the aldehyde or oxo group of donors, NAD or NADP as acceptor"/>
    <property type="evidence" value="ECO:0007669"/>
    <property type="project" value="InterPro"/>
</dbReference>
<protein>
    <submittedName>
        <fullName evidence="9">Aldedh domain-containing protein</fullName>
    </submittedName>
</protein>
<dbReference type="FunFam" id="3.40.605.10:FF:000026">
    <property type="entry name" value="Aldehyde dehydrogenase, putative"/>
    <property type="match status" value="1"/>
</dbReference>
<evidence type="ECO:0000256" key="2">
    <source>
        <dbReference type="ARBA" id="ARBA00023002"/>
    </source>
</evidence>
<dbReference type="InterPro" id="IPR029510">
    <property type="entry name" value="Ald_DH_CS_GLU"/>
</dbReference>
<dbReference type="InterPro" id="IPR016163">
    <property type="entry name" value="Ald_DH_C"/>
</dbReference>
<dbReference type="Proteomes" id="UP000278807">
    <property type="component" value="Unassembled WGS sequence"/>
</dbReference>
<dbReference type="InterPro" id="IPR016161">
    <property type="entry name" value="Ald_DH/histidinol_DH"/>
</dbReference>
<name>A0A0R3TTE0_RODNA</name>
<keyword evidence="8" id="KW-1185">Reference proteome</keyword>
<dbReference type="InterPro" id="IPR015590">
    <property type="entry name" value="Aldehyde_DH_dom"/>
</dbReference>
<gene>
    <name evidence="7" type="ORF">HNAJ_LOCUS10967</name>
</gene>
<dbReference type="InterPro" id="IPR016162">
    <property type="entry name" value="Ald_DH_N"/>
</dbReference>
<evidence type="ECO:0000256" key="4">
    <source>
        <dbReference type="RuleBase" id="RU003345"/>
    </source>
</evidence>
<keyword evidence="5" id="KW-0732">Signal</keyword>
<keyword evidence="2 4" id="KW-0560">Oxidoreductase</keyword>
<reference evidence="7 8" key="2">
    <citation type="submission" date="2018-11" db="EMBL/GenBank/DDBJ databases">
        <authorList>
            <consortium name="Pathogen Informatics"/>
        </authorList>
    </citation>
    <scope>NUCLEOTIDE SEQUENCE [LARGE SCALE GENOMIC DNA]</scope>
</reference>
<dbReference type="Gene3D" id="3.40.309.10">
    <property type="entry name" value="Aldehyde Dehydrogenase, Chain A, domain 2"/>
    <property type="match status" value="1"/>
</dbReference>
<comment type="similarity">
    <text evidence="1 4">Belongs to the aldehyde dehydrogenase family.</text>
</comment>
<dbReference type="Pfam" id="PF00171">
    <property type="entry name" value="Aldedh"/>
    <property type="match status" value="3"/>
</dbReference>
<sequence length="558" mass="60367">MSYIVLIVAKMLELSLFINGEFVESASGNTYTVINPATEEVVCRVSEGGAEDIDAAVQAARAAFRRDSVWRTMDASERGRLLYCLADALQQHSEEFASLEALDTGKPLESARGDVDFAVSTLRYFAGYSDKFHGQVIPCNGDVVCYTRREPVGVVGAIIPWNYPLDIIVQKVAPALAMGCCLVVKPSEETPLSALLLSHLISQIGRHQYMLETDLSQRLNGVKLVTRKRNQITGHLPCNHKDFLFLAGIPPGVVNVVPGYGETAGAALANHPGVNAVTFTGSTAVGHSIMIAAATNFKRINLELGGKSALIIFADASDCKLLSLSTLAPTSILHHDHLSLDKAAEVAFEEVMGNAGQCCVAATRTFVEAPIYEEMVERFRKLAQKRVLGDPFQPGVQQGPQISKVQMETVLKYIASGVEEGARLVAGGRRMKGEAGFFIEPTVFADVHDGMRIAREEIFGPVQVVLRFTDVDEVIRRANASHYGLGGGVFSGDADKALRVAQALEAGTVWINSYNTSPPMQPFGGYKHSGIGREMGKEGLRFYTEVKSISMPISKKNS</sequence>